<dbReference type="Pfam" id="PF19979">
    <property type="entry name" value="DUF6415"/>
    <property type="match status" value="1"/>
</dbReference>
<organism evidence="1 2">
    <name type="scientific">Streptomyces mobaraensis (strain ATCC 29032 / DSM 40847 / JCM 4168 / NBRC 13819 / NCIMB 11159 / IPCR 16-22)</name>
    <dbReference type="NCBI Taxonomy" id="1223523"/>
    <lineage>
        <taxon>Bacteria</taxon>
        <taxon>Bacillati</taxon>
        <taxon>Actinomycetota</taxon>
        <taxon>Actinomycetes</taxon>
        <taxon>Kitasatosporales</taxon>
        <taxon>Streptomycetaceae</taxon>
        <taxon>Streptomyces</taxon>
    </lineage>
</organism>
<dbReference type="STRING" id="1223523.H340_01119"/>
<dbReference type="EMBL" id="AORZ01000002">
    <property type="protein sequence ID" value="EMF02404.1"/>
    <property type="molecule type" value="Genomic_DNA"/>
</dbReference>
<dbReference type="InterPro" id="IPR046300">
    <property type="entry name" value="DUF6415"/>
</dbReference>
<proteinExistence type="predicted"/>
<dbReference type="PATRIC" id="fig|1223523.3.peg.232"/>
<dbReference type="AlphaFoldDB" id="M3AB35"/>
<evidence type="ECO:0000313" key="1">
    <source>
        <dbReference type="EMBL" id="EMF02404.1"/>
    </source>
</evidence>
<sequence>MTASRPDAPPQHEKPIDLLEIARTVSRALSPVVSVPPNVETFTDQLRGHVHSLLVAIDEDGTNPQRLQLFTDAYRLMELTRTPAATPFYAWERMRGLAEVAQRLAGLYELRNPTARPAPTSEPLPPREPASRRPMRRPPRGRMFVAPASTGERPTQVLLEQAEAPAESGHQKSSPRLAACEGQGDREPS</sequence>
<dbReference type="RefSeq" id="WP_004938004.1">
    <property type="nucleotide sequence ID" value="NZ_AORZ01000002.1"/>
</dbReference>
<name>M3AB35_STRM1</name>
<dbReference type="eggNOG" id="ENOG5031YZI">
    <property type="taxonomic scope" value="Bacteria"/>
</dbReference>
<dbReference type="Proteomes" id="UP000011740">
    <property type="component" value="Unassembled WGS sequence"/>
</dbReference>
<comment type="caution">
    <text evidence="1">The sequence shown here is derived from an EMBL/GenBank/DDBJ whole genome shotgun (WGS) entry which is preliminary data.</text>
</comment>
<evidence type="ECO:0000313" key="2">
    <source>
        <dbReference type="Proteomes" id="UP000011740"/>
    </source>
</evidence>
<protein>
    <submittedName>
        <fullName evidence="1">Uncharacterized protein</fullName>
    </submittedName>
</protein>
<reference evidence="1 2" key="1">
    <citation type="journal article" date="2013" name="Genome Announc.">
        <title>Whole-Genome Shotgun Assembly and Analysis of the Genome of Streptomyces mobaraensis DSM 40847, a Strain for Industrial Production of Microbial Transglutaminase.</title>
        <authorList>
            <person name="Yang H."/>
            <person name="He T."/>
            <person name="Wu W."/>
            <person name="Zhu W."/>
            <person name="Lu B."/>
            <person name="Sun W."/>
        </authorList>
    </citation>
    <scope>NUCLEOTIDE SEQUENCE [LARGE SCALE GENOMIC DNA]</scope>
    <source>
        <strain evidence="1 2">DSM 40847</strain>
    </source>
</reference>
<accession>M3AB35</accession>
<gene>
    <name evidence="1" type="ORF">H340_01119</name>
</gene>